<organism evidence="5 6">
    <name type="scientific">Brevundimonas bullata</name>
    <dbReference type="NCBI Taxonomy" id="13160"/>
    <lineage>
        <taxon>Bacteria</taxon>
        <taxon>Pseudomonadati</taxon>
        <taxon>Pseudomonadota</taxon>
        <taxon>Alphaproteobacteria</taxon>
        <taxon>Caulobacterales</taxon>
        <taxon>Caulobacteraceae</taxon>
        <taxon>Brevundimonas</taxon>
    </lineage>
</organism>
<dbReference type="CDD" id="cd01277">
    <property type="entry name" value="HINT_subgroup"/>
    <property type="match status" value="1"/>
</dbReference>
<sequence length="145" mass="15990">MSLHGAYDPDNIFAKILRGEIPSVKVWEDDDVLAFMDVFPQSEGHVLVVSKTSQARNLLEIEPEALTKLTAAVQRTARAVEKALKPEGLSLMQFNGEAGGQTVFHLHFHIIPRWADRQMKGHGHAPMADAEQLQALAARIAAELD</sequence>
<accession>A0A7W7N5H0</accession>
<evidence type="ECO:0000256" key="2">
    <source>
        <dbReference type="PIRSR" id="PIRSR601310-3"/>
    </source>
</evidence>
<evidence type="ECO:0000256" key="1">
    <source>
        <dbReference type="PIRSR" id="PIRSR601310-1"/>
    </source>
</evidence>
<dbReference type="GO" id="GO:0009117">
    <property type="term" value="P:nucleotide metabolic process"/>
    <property type="evidence" value="ECO:0007669"/>
    <property type="project" value="TreeGrafter"/>
</dbReference>
<dbReference type="AlphaFoldDB" id="A0A7W7N5H0"/>
<proteinExistence type="predicted"/>
<keyword evidence="6" id="KW-1185">Reference proteome</keyword>
<evidence type="ECO:0000259" key="4">
    <source>
        <dbReference type="PROSITE" id="PS51084"/>
    </source>
</evidence>
<dbReference type="InterPro" id="IPR036265">
    <property type="entry name" value="HIT-like_sf"/>
</dbReference>
<dbReference type="PANTHER" id="PTHR46648:SF1">
    <property type="entry name" value="ADENOSINE 5'-MONOPHOSPHORAMIDASE HNT1"/>
    <property type="match status" value="1"/>
</dbReference>
<dbReference type="PRINTS" id="PR00332">
    <property type="entry name" value="HISTRIAD"/>
</dbReference>
<dbReference type="RefSeq" id="WP_184272584.1">
    <property type="nucleotide sequence ID" value="NZ_JACHKY010000006.1"/>
</dbReference>
<evidence type="ECO:0000313" key="6">
    <source>
        <dbReference type="Proteomes" id="UP000539957"/>
    </source>
</evidence>
<dbReference type="GO" id="GO:0003824">
    <property type="term" value="F:catalytic activity"/>
    <property type="evidence" value="ECO:0007669"/>
    <property type="project" value="InterPro"/>
</dbReference>
<dbReference type="InterPro" id="IPR039384">
    <property type="entry name" value="HINT"/>
</dbReference>
<dbReference type="SUPFAM" id="SSF54197">
    <property type="entry name" value="HIT-like"/>
    <property type="match status" value="1"/>
</dbReference>
<reference evidence="5 6" key="1">
    <citation type="submission" date="2020-08" db="EMBL/GenBank/DDBJ databases">
        <title>Functional genomics of gut bacteria from endangered species of beetles.</title>
        <authorList>
            <person name="Carlos-Shanley C."/>
        </authorList>
    </citation>
    <scope>NUCLEOTIDE SEQUENCE [LARGE SCALE GENOMIC DNA]</scope>
    <source>
        <strain evidence="5 6">S00123</strain>
    </source>
</reference>
<gene>
    <name evidence="5" type="ORF">HNP32_003142</name>
</gene>
<comment type="caution">
    <text evidence="5">The sequence shown here is derived from an EMBL/GenBank/DDBJ whole genome shotgun (WGS) entry which is preliminary data.</text>
</comment>
<feature type="domain" description="HIT" evidence="4">
    <location>
        <begin position="12"/>
        <end position="120"/>
    </location>
</feature>
<name>A0A7W7N5H0_9CAUL</name>
<dbReference type="InterPro" id="IPR011146">
    <property type="entry name" value="HIT-like"/>
</dbReference>
<feature type="short sequence motif" description="Histidine triad motif" evidence="2 3">
    <location>
        <begin position="105"/>
        <end position="109"/>
    </location>
</feature>
<evidence type="ECO:0000256" key="3">
    <source>
        <dbReference type="PROSITE-ProRule" id="PRU00464"/>
    </source>
</evidence>
<dbReference type="PROSITE" id="PS51084">
    <property type="entry name" value="HIT_2"/>
    <property type="match status" value="1"/>
</dbReference>
<dbReference type="Proteomes" id="UP000539957">
    <property type="component" value="Unassembled WGS sequence"/>
</dbReference>
<evidence type="ECO:0000313" key="5">
    <source>
        <dbReference type="EMBL" id="MBB4799384.1"/>
    </source>
</evidence>
<dbReference type="PANTHER" id="PTHR46648">
    <property type="entry name" value="HIT FAMILY PROTEIN 1"/>
    <property type="match status" value="1"/>
</dbReference>
<dbReference type="EMBL" id="JACHKY010000006">
    <property type="protein sequence ID" value="MBB4799384.1"/>
    <property type="molecule type" value="Genomic_DNA"/>
</dbReference>
<dbReference type="InterPro" id="IPR001310">
    <property type="entry name" value="Histidine_triad_HIT"/>
</dbReference>
<dbReference type="Gene3D" id="3.30.428.10">
    <property type="entry name" value="HIT-like"/>
    <property type="match status" value="1"/>
</dbReference>
<feature type="active site" description="Tele-AMP-histidine intermediate" evidence="1">
    <location>
        <position position="107"/>
    </location>
</feature>
<protein>
    <submittedName>
        <fullName evidence="5">Histidine triad (HIT) family protein</fullName>
    </submittedName>
</protein>
<dbReference type="Pfam" id="PF01230">
    <property type="entry name" value="HIT"/>
    <property type="match status" value="1"/>
</dbReference>